<evidence type="ECO:0000256" key="1">
    <source>
        <dbReference type="SAM" id="Phobius"/>
    </source>
</evidence>
<dbReference type="AlphaFoldDB" id="A0A5C1QCQ7"/>
<evidence type="ECO:0000313" key="3">
    <source>
        <dbReference type="Proteomes" id="UP000323824"/>
    </source>
</evidence>
<reference evidence="2 3" key="1">
    <citation type="submission" date="2019-02" db="EMBL/GenBank/DDBJ databases">
        <authorList>
            <person name="Fomenkov A."/>
            <person name="Dubinina G."/>
            <person name="Grabovich M."/>
            <person name="Vincze T."/>
            <person name="Roberts R.J."/>
        </authorList>
    </citation>
    <scope>NUCLEOTIDE SEQUENCE [LARGE SCALE GENOMIC DNA]</scope>
    <source>
        <strain evidence="2 3">P</strain>
    </source>
</reference>
<evidence type="ECO:0008006" key="4">
    <source>
        <dbReference type="Google" id="ProtNLM"/>
    </source>
</evidence>
<dbReference type="EMBL" id="CP035807">
    <property type="protein sequence ID" value="QEN05905.1"/>
    <property type="molecule type" value="Genomic_DNA"/>
</dbReference>
<feature type="transmembrane region" description="Helical" evidence="1">
    <location>
        <begin position="73"/>
        <end position="93"/>
    </location>
</feature>
<dbReference type="RefSeq" id="WP_149569139.1">
    <property type="nucleotide sequence ID" value="NZ_CP035807.1"/>
</dbReference>
<dbReference type="OrthoDB" id="9777975at2"/>
<proteinExistence type="predicted"/>
<gene>
    <name evidence="2" type="ORF">EW093_14785</name>
</gene>
<dbReference type="KEGG" id="sper:EW093_14785"/>
<accession>A0A5C1QCQ7</accession>
<feature type="transmembrane region" description="Helical" evidence="1">
    <location>
        <begin position="105"/>
        <end position="123"/>
    </location>
</feature>
<keyword evidence="1" id="KW-0812">Transmembrane</keyword>
<sequence length="589" mass="68352">MIFIPLFYYVLYIMLLFGIIPIRSLFFLNLLSTLIISFLFYFPIKYLKGKKIKFFIILINIIFFFLLKEFSRVSLKTTIILQIITTIMLLLLFSKHKYLNNISKGLFITLTALSMWQGFKIDYKSNLLQTETQVDLNFYEYNRLKIVDSSKYYNGNSGIAKLYDKMFWGFTKNLPLNGRVYYPKKSGVFPIVFILHGNALAENPSHKGYDYLLKHLAANGFIAVSIDENFLNGNWTSLGQGQPKENDARAFLLLEHIKLFDQLNRDKNSIFYNMVDISNIGLVGHSRGGEAVSIAAKYSYYPIKAVMSLSGTDRQFRESINLTNISYIALHGANDGDLKSFKARSQFNRISFTNDSEYNIKATYYLEGVNHSQFNSDWGLIDSTSLGKLFYGRNNNLKAIDQREIAKELSLKLFRFKLLNVVDEVKYLKQPSLIPTLPNTVIITDFLSSNYKPINYNLKTEDIHKRSFYKNGKSTWDFTINYNSKIILNNKLDSISTKNIIFSLANSSNKELDLLVNVIKDNSVKEFVYRLEPGISKNIFKINTFSKEDRIDPNFQYFQIPIDNKPWDRIEINLKNFEGSILFNNFYYL</sequence>
<dbReference type="PANTHER" id="PTHR33428:SF14">
    <property type="entry name" value="CARBOXYLESTERASE TYPE B DOMAIN-CONTAINING PROTEIN"/>
    <property type="match status" value="1"/>
</dbReference>
<dbReference type="InterPro" id="IPR017395">
    <property type="entry name" value="Chlorophyllase-like"/>
</dbReference>
<dbReference type="Proteomes" id="UP000323824">
    <property type="component" value="Chromosome"/>
</dbReference>
<dbReference type="Pfam" id="PF07224">
    <property type="entry name" value="Chlorophyllase"/>
    <property type="match status" value="1"/>
</dbReference>
<evidence type="ECO:0000313" key="2">
    <source>
        <dbReference type="EMBL" id="QEN05905.1"/>
    </source>
</evidence>
<dbReference type="Gene3D" id="3.40.50.1820">
    <property type="entry name" value="alpha/beta hydrolase"/>
    <property type="match status" value="1"/>
</dbReference>
<feature type="transmembrane region" description="Helical" evidence="1">
    <location>
        <begin position="6"/>
        <end position="39"/>
    </location>
</feature>
<keyword evidence="3" id="KW-1185">Reference proteome</keyword>
<dbReference type="SUPFAM" id="SSF53474">
    <property type="entry name" value="alpha/beta-Hydrolases"/>
    <property type="match status" value="1"/>
</dbReference>
<dbReference type="PANTHER" id="PTHR33428">
    <property type="entry name" value="CHLOROPHYLLASE-2, CHLOROPLASTIC"/>
    <property type="match status" value="1"/>
</dbReference>
<feature type="transmembrane region" description="Helical" evidence="1">
    <location>
        <begin position="51"/>
        <end position="67"/>
    </location>
</feature>
<reference evidence="2 3" key="2">
    <citation type="submission" date="2019-09" db="EMBL/GenBank/DDBJ databases">
        <title>Complete Genome Sequence and Methylome Analysis of free living Spirochaetas.</title>
        <authorList>
            <person name="Leshcheva N."/>
            <person name="Mikheeva N."/>
        </authorList>
    </citation>
    <scope>NUCLEOTIDE SEQUENCE [LARGE SCALE GENOMIC DNA]</scope>
    <source>
        <strain evidence="2 3">P</strain>
    </source>
</reference>
<organism evidence="2 3">
    <name type="scientific">Thiospirochaeta perfilievii</name>
    <dbReference type="NCBI Taxonomy" id="252967"/>
    <lineage>
        <taxon>Bacteria</taxon>
        <taxon>Pseudomonadati</taxon>
        <taxon>Spirochaetota</taxon>
        <taxon>Spirochaetia</taxon>
        <taxon>Spirochaetales</taxon>
        <taxon>Spirochaetaceae</taxon>
        <taxon>Thiospirochaeta</taxon>
    </lineage>
</organism>
<keyword evidence="1" id="KW-0472">Membrane</keyword>
<protein>
    <recommendedName>
        <fullName evidence="4">Alpha/beta hydrolase</fullName>
    </recommendedName>
</protein>
<dbReference type="InterPro" id="IPR029058">
    <property type="entry name" value="AB_hydrolase_fold"/>
</dbReference>
<name>A0A5C1QCQ7_9SPIO</name>
<keyword evidence="1" id="KW-1133">Transmembrane helix</keyword>